<gene>
    <name evidence="2" type="ORF">Pme01_09190</name>
</gene>
<evidence type="ECO:0000313" key="2">
    <source>
        <dbReference type="EMBL" id="GII21322.1"/>
    </source>
</evidence>
<dbReference type="InterPro" id="IPR058852">
    <property type="entry name" value="HTH_77"/>
</dbReference>
<dbReference type="SUPFAM" id="SSF55073">
    <property type="entry name" value="Nucleotide cyclase"/>
    <property type="match status" value="1"/>
</dbReference>
<protein>
    <recommendedName>
        <fullName evidence="1">Guanylate cyclase domain-containing protein</fullName>
    </recommendedName>
</protein>
<dbReference type="CDD" id="cd07302">
    <property type="entry name" value="CHD"/>
    <property type="match status" value="1"/>
</dbReference>
<dbReference type="SUPFAM" id="SSF48452">
    <property type="entry name" value="TPR-like"/>
    <property type="match status" value="1"/>
</dbReference>
<dbReference type="Pfam" id="PF25872">
    <property type="entry name" value="HTH_77"/>
    <property type="match status" value="1"/>
</dbReference>
<dbReference type="GO" id="GO:0004016">
    <property type="term" value="F:adenylate cyclase activity"/>
    <property type="evidence" value="ECO:0007669"/>
    <property type="project" value="UniProtKB-ARBA"/>
</dbReference>
<feature type="domain" description="Guanylate cyclase" evidence="1">
    <location>
        <begin position="13"/>
        <end position="126"/>
    </location>
</feature>
<comment type="caution">
    <text evidence="2">The sequence shown here is derived from an EMBL/GenBank/DDBJ whole genome shotgun (WGS) entry which is preliminary data.</text>
</comment>
<dbReference type="EMBL" id="BOON01000006">
    <property type="protein sequence ID" value="GII21322.1"/>
    <property type="molecule type" value="Genomic_DNA"/>
</dbReference>
<dbReference type="GO" id="GO:0009190">
    <property type="term" value="P:cyclic nucleotide biosynthetic process"/>
    <property type="evidence" value="ECO:0007669"/>
    <property type="project" value="InterPro"/>
</dbReference>
<dbReference type="InterPro" id="IPR027417">
    <property type="entry name" value="P-loop_NTPase"/>
</dbReference>
<evidence type="ECO:0000259" key="1">
    <source>
        <dbReference type="PROSITE" id="PS50125"/>
    </source>
</evidence>
<dbReference type="AlphaFoldDB" id="A0A8J3WYM1"/>
<dbReference type="GO" id="GO:0035556">
    <property type="term" value="P:intracellular signal transduction"/>
    <property type="evidence" value="ECO:0007669"/>
    <property type="project" value="InterPro"/>
</dbReference>
<dbReference type="PRINTS" id="PR00364">
    <property type="entry name" value="DISEASERSIST"/>
</dbReference>
<dbReference type="Gene3D" id="1.25.40.10">
    <property type="entry name" value="Tetratricopeptide repeat domain"/>
    <property type="match status" value="1"/>
</dbReference>
<dbReference type="PANTHER" id="PTHR47691:SF3">
    <property type="entry name" value="HTH-TYPE TRANSCRIPTIONAL REGULATOR RV0890C-RELATED"/>
    <property type="match status" value="1"/>
</dbReference>
<accession>A0A8J3WYM1</accession>
<sequence length="888" mass="93928">MSARTHLPNGLVTFLFTDIEGSTRLAQMLGVDYRAVLTEHRRVLWRALSTGDGVVLFTEGDSLFVAFADATAALRACVAAQRALSRHEWPDPRTRPMVRMGLHTGYAEPVDGEYASPEVHRAARVAEAAHGGQVLCSAATAAAARRLPDGVALSDLGLHRLRGFDGRERLYQVVAAGLAPDFPRPRTPVRPPHNLPTPATSLIGRAAERQRLPELLADHRLVTVTGAGGVGKTRLAVEVARDLVGEYPDGVWFVDLAGTGDPHQVELAVAGALGLRPEPGRTVAQTLADHAAGRHTLVVLDTCDAQLPAVAPLVGRLLDGGSGARVLATSREPLGLPGEVVWRLPPLPVDATAGGPSDAVALLLDRAAAARGGQPPCDDEAVYLDRVATGLSGLPLALELAAARLRVLSAGDLAARIDDVLATLDAGCGGTSLPGAGDRHRTIQAALDWSYRTLDAPAARLLRRLSVFAGPVALPAVESLGGGDPLDPLATLVDKSLVQAEPRAETATYRLLRPIRAYASRALRDTGEEEAIRDRHVAWCLRQIRAAHVDANGRPVTLSLYAIDPLADEVRGALRWTVSRGAARDGLAVATRLDQWWCERGLASEARMWLFRLYERVRATGEELPEGEVAAAYHAHAAAAGADGEYVEGLRFSQRAEASARGAGEVGLLVRVLAGRGAPLAGLGQVDDAERVCREVTGWARREGVWSDALLAVYTLAQILLVRGALDEAADLLANARPLEASRPAERGRRTVDALLGLVALRRGDVVAAHDHLAVALRSRMGFGFSAQSGETLNAVAVRCLAGDDPLTAARLFGAAQAARARLRLAAGPFGPYWHEQQAVARAVLGDVMFDAAYAEGATLSLEDAVAVALTVEHPDLAADSGRFSHSS</sequence>
<dbReference type="Proteomes" id="UP000599074">
    <property type="component" value="Unassembled WGS sequence"/>
</dbReference>
<dbReference type="InterPro" id="IPR029787">
    <property type="entry name" value="Nucleotide_cyclase"/>
</dbReference>
<proteinExistence type="predicted"/>
<organism evidence="2 3">
    <name type="scientific">Planosporangium mesophilum</name>
    <dbReference type="NCBI Taxonomy" id="689768"/>
    <lineage>
        <taxon>Bacteria</taxon>
        <taxon>Bacillati</taxon>
        <taxon>Actinomycetota</taxon>
        <taxon>Actinomycetes</taxon>
        <taxon>Micromonosporales</taxon>
        <taxon>Micromonosporaceae</taxon>
        <taxon>Planosporangium</taxon>
    </lineage>
</organism>
<evidence type="ECO:0000313" key="3">
    <source>
        <dbReference type="Proteomes" id="UP000599074"/>
    </source>
</evidence>
<dbReference type="InterPro" id="IPR011990">
    <property type="entry name" value="TPR-like_helical_dom_sf"/>
</dbReference>
<dbReference type="PANTHER" id="PTHR47691">
    <property type="entry name" value="REGULATOR-RELATED"/>
    <property type="match status" value="1"/>
</dbReference>
<dbReference type="RefSeq" id="WP_168112500.1">
    <property type="nucleotide sequence ID" value="NZ_BOON01000006.1"/>
</dbReference>
<name>A0A8J3WYM1_9ACTN</name>
<keyword evidence="3" id="KW-1185">Reference proteome</keyword>
<dbReference type="PROSITE" id="PS50125">
    <property type="entry name" value="GUANYLATE_CYCLASE_2"/>
    <property type="match status" value="1"/>
</dbReference>
<dbReference type="InterPro" id="IPR001054">
    <property type="entry name" value="A/G_cyclase"/>
</dbReference>
<dbReference type="Gene3D" id="3.40.50.300">
    <property type="entry name" value="P-loop containing nucleotide triphosphate hydrolases"/>
    <property type="match status" value="1"/>
</dbReference>
<reference evidence="2" key="1">
    <citation type="submission" date="2021-01" db="EMBL/GenBank/DDBJ databases">
        <title>Whole genome shotgun sequence of Planosporangium mesophilum NBRC 109066.</title>
        <authorList>
            <person name="Komaki H."/>
            <person name="Tamura T."/>
        </authorList>
    </citation>
    <scope>NUCLEOTIDE SEQUENCE</scope>
    <source>
        <strain evidence="2">NBRC 109066</strain>
    </source>
</reference>
<dbReference type="Gene3D" id="3.30.70.1230">
    <property type="entry name" value="Nucleotide cyclase"/>
    <property type="match status" value="1"/>
</dbReference>
<dbReference type="SUPFAM" id="SSF52540">
    <property type="entry name" value="P-loop containing nucleoside triphosphate hydrolases"/>
    <property type="match status" value="1"/>
</dbReference>